<evidence type="ECO:0000256" key="1">
    <source>
        <dbReference type="ARBA" id="ARBA00004141"/>
    </source>
</evidence>
<dbReference type="InterPro" id="IPR044726">
    <property type="entry name" value="ABCC_6TM_D2"/>
</dbReference>
<dbReference type="InterPro" id="IPR050173">
    <property type="entry name" value="ABC_transporter_C-like"/>
</dbReference>
<keyword evidence="4" id="KW-0677">Repeat</keyword>
<dbReference type="SMART" id="SM00382">
    <property type="entry name" value="AAA"/>
    <property type="match status" value="1"/>
</dbReference>
<gene>
    <name evidence="12" type="ORF">CLEP1334_LOCUS24740</name>
</gene>
<keyword evidence="3 9" id="KW-0812">Transmembrane</keyword>
<dbReference type="PANTHER" id="PTHR24223">
    <property type="entry name" value="ATP-BINDING CASSETTE SUB-FAMILY C"/>
    <property type="match status" value="1"/>
</dbReference>
<evidence type="ECO:0000259" key="10">
    <source>
        <dbReference type="PROSITE" id="PS50893"/>
    </source>
</evidence>
<accession>A0A7S0JEQ6</accession>
<dbReference type="GO" id="GO:0140359">
    <property type="term" value="F:ABC-type transporter activity"/>
    <property type="evidence" value="ECO:0007669"/>
    <property type="project" value="InterPro"/>
</dbReference>
<dbReference type="Pfam" id="PF00005">
    <property type="entry name" value="ABC_tran"/>
    <property type="match status" value="1"/>
</dbReference>
<dbReference type="InterPro" id="IPR036640">
    <property type="entry name" value="ABC1_TM_sf"/>
</dbReference>
<dbReference type="EMBL" id="HBER01049307">
    <property type="protein sequence ID" value="CAD8549450.1"/>
    <property type="molecule type" value="Transcribed_RNA"/>
</dbReference>
<dbReference type="InterPro" id="IPR027417">
    <property type="entry name" value="P-loop_NTPase"/>
</dbReference>
<dbReference type="InterPro" id="IPR011527">
    <property type="entry name" value="ABC1_TM_dom"/>
</dbReference>
<dbReference type="Gene3D" id="3.40.50.300">
    <property type="entry name" value="P-loop containing nucleotide triphosphate hydrolases"/>
    <property type="match status" value="1"/>
</dbReference>
<feature type="transmembrane region" description="Helical" evidence="9">
    <location>
        <begin position="145"/>
        <end position="166"/>
    </location>
</feature>
<evidence type="ECO:0000256" key="3">
    <source>
        <dbReference type="ARBA" id="ARBA00022692"/>
    </source>
</evidence>
<keyword evidence="5" id="KW-0547">Nucleotide-binding</keyword>
<feature type="domain" description="ABC transmembrane type-1" evidence="11">
    <location>
        <begin position="1"/>
        <end position="203"/>
    </location>
</feature>
<dbReference type="FunFam" id="1.20.1560.10:FF:000013">
    <property type="entry name" value="ABC transporter C family member 2"/>
    <property type="match status" value="1"/>
</dbReference>
<feature type="transmembrane region" description="Helical" evidence="9">
    <location>
        <begin position="54"/>
        <end position="73"/>
    </location>
</feature>
<comment type="subcellular location">
    <subcellularLocation>
        <location evidence="1">Membrane</location>
        <topology evidence="1">Multi-pass membrane protein</topology>
    </subcellularLocation>
</comment>
<dbReference type="SUPFAM" id="SSF52540">
    <property type="entry name" value="P-loop containing nucleoside triphosphate hydrolases"/>
    <property type="match status" value="1"/>
</dbReference>
<dbReference type="SUPFAM" id="SSF90123">
    <property type="entry name" value="ABC transporter transmembrane region"/>
    <property type="match status" value="1"/>
</dbReference>
<evidence type="ECO:0008006" key="13">
    <source>
        <dbReference type="Google" id="ProtNLM"/>
    </source>
</evidence>
<evidence type="ECO:0000256" key="9">
    <source>
        <dbReference type="SAM" id="Phobius"/>
    </source>
</evidence>
<keyword evidence="8 9" id="KW-0472">Membrane</keyword>
<evidence type="ECO:0000313" key="12">
    <source>
        <dbReference type="EMBL" id="CAD8549450.1"/>
    </source>
</evidence>
<sequence length="477" mass="52745">MSFFDTNPLGRILNRFSVDQQKIDVQLSPTASQLVMYVFNLTGTLIILTSNSPWIAISLLPLSYLYVKVASFYRSSSRELQRLDSISKSPIYTAFTEAVNGTATIQAFGATDRFAQDNAHKFDYNCRAGFISYAANRWLTVRLEFLSNILLMLTALLSVLTFQLSGSASSSAAAAMAGLALSYAPGLSDTLNWLLRQFTTLETMMVSIERLVQYARIDPEEVVGRALNKPAPDWPARGAISFKDVTMCYREGLPNVLDGMSLEVAPSEKIGIVGRTGAGKSSVLVCLFRLVELKSGLIEIDGEDIYKLPLRQLRSRLAIIPQDPVLITGTLRYNLDPFDEFSDELLWKTLGQCSMEAATRAHPDGLSRQLDERGANLSMGQRQLVCMCRALLKNSRVLVLDEATASVDRETEDLIQRTLESALSHVTTLLIAHRLETIMNCDRVVVMAAGKVVESGPPLTLRETAGSRLRELWEARG</sequence>
<evidence type="ECO:0000256" key="6">
    <source>
        <dbReference type="ARBA" id="ARBA00022840"/>
    </source>
</evidence>
<keyword evidence="2" id="KW-0813">Transport</keyword>
<dbReference type="AlphaFoldDB" id="A0A7S0JEQ6"/>
<dbReference type="InterPro" id="IPR003439">
    <property type="entry name" value="ABC_transporter-like_ATP-bd"/>
</dbReference>
<dbReference type="Pfam" id="PF00664">
    <property type="entry name" value="ABC_membrane"/>
    <property type="match status" value="1"/>
</dbReference>
<keyword evidence="7 9" id="KW-1133">Transmembrane helix</keyword>
<evidence type="ECO:0000256" key="5">
    <source>
        <dbReference type="ARBA" id="ARBA00022741"/>
    </source>
</evidence>
<dbReference type="CDD" id="cd03244">
    <property type="entry name" value="ABCC_MRP_domain2"/>
    <property type="match status" value="1"/>
</dbReference>
<dbReference type="GO" id="GO:0016020">
    <property type="term" value="C:membrane"/>
    <property type="evidence" value="ECO:0007669"/>
    <property type="project" value="UniProtKB-SubCell"/>
</dbReference>
<evidence type="ECO:0000256" key="7">
    <source>
        <dbReference type="ARBA" id="ARBA00022989"/>
    </source>
</evidence>
<evidence type="ECO:0000256" key="2">
    <source>
        <dbReference type="ARBA" id="ARBA00022448"/>
    </source>
</evidence>
<proteinExistence type="predicted"/>
<dbReference type="PROSITE" id="PS50893">
    <property type="entry name" value="ABC_TRANSPORTER_2"/>
    <property type="match status" value="1"/>
</dbReference>
<organism evidence="12">
    <name type="scientific">Calcidiscus leptoporus</name>
    <dbReference type="NCBI Taxonomy" id="127549"/>
    <lineage>
        <taxon>Eukaryota</taxon>
        <taxon>Haptista</taxon>
        <taxon>Haptophyta</taxon>
        <taxon>Prymnesiophyceae</taxon>
        <taxon>Coccolithales</taxon>
        <taxon>Calcidiscaceae</taxon>
        <taxon>Calcidiscus</taxon>
    </lineage>
</organism>
<evidence type="ECO:0000256" key="4">
    <source>
        <dbReference type="ARBA" id="ARBA00022737"/>
    </source>
</evidence>
<name>A0A7S0JEQ6_9EUKA</name>
<dbReference type="CDD" id="cd18580">
    <property type="entry name" value="ABC_6TM_ABCC_D2"/>
    <property type="match status" value="1"/>
</dbReference>
<dbReference type="FunFam" id="3.40.50.300:FF:000630">
    <property type="entry name" value="ATP-binding cassette (ABC) transporter, putative"/>
    <property type="match status" value="1"/>
</dbReference>
<dbReference type="Gene3D" id="1.20.1560.10">
    <property type="entry name" value="ABC transporter type 1, transmembrane domain"/>
    <property type="match status" value="1"/>
</dbReference>
<dbReference type="InterPro" id="IPR003593">
    <property type="entry name" value="AAA+_ATPase"/>
</dbReference>
<dbReference type="GO" id="GO:0016887">
    <property type="term" value="F:ATP hydrolysis activity"/>
    <property type="evidence" value="ECO:0007669"/>
    <property type="project" value="InterPro"/>
</dbReference>
<keyword evidence="6" id="KW-0067">ATP-binding</keyword>
<dbReference type="PROSITE" id="PS50929">
    <property type="entry name" value="ABC_TM1F"/>
    <property type="match status" value="1"/>
</dbReference>
<dbReference type="GO" id="GO:0005524">
    <property type="term" value="F:ATP binding"/>
    <property type="evidence" value="ECO:0007669"/>
    <property type="project" value="UniProtKB-KW"/>
</dbReference>
<evidence type="ECO:0000259" key="11">
    <source>
        <dbReference type="PROSITE" id="PS50929"/>
    </source>
</evidence>
<reference evidence="12" key="1">
    <citation type="submission" date="2021-01" db="EMBL/GenBank/DDBJ databases">
        <authorList>
            <person name="Corre E."/>
            <person name="Pelletier E."/>
            <person name="Niang G."/>
            <person name="Scheremetjew M."/>
            <person name="Finn R."/>
            <person name="Kale V."/>
            <person name="Holt S."/>
            <person name="Cochrane G."/>
            <person name="Meng A."/>
            <person name="Brown T."/>
            <person name="Cohen L."/>
        </authorList>
    </citation>
    <scope>NUCLEOTIDE SEQUENCE</scope>
    <source>
        <strain evidence="12">RCC1130</strain>
    </source>
</reference>
<evidence type="ECO:0000256" key="8">
    <source>
        <dbReference type="ARBA" id="ARBA00023136"/>
    </source>
</evidence>
<protein>
    <recommendedName>
        <fullName evidence="13">ATP-dependent transporter ycf16</fullName>
    </recommendedName>
</protein>
<feature type="domain" description="ABC transporter" evidence="10">
    <location>
        <begin position="240"/>
        <end position="474"/>
    </location>
</feature>